<reference evidence="3" key="1">
    <citation type="submission" date="2019-12" db="EMBL/GenBank/DDBJ databases">
        <title>Genome sequencing and annotation of Brassica cretica.</title>
        <authorList>
            <person name="Studholme D.J."/>
            <person name="Sarris P.F."/>
        </authorList>
    </citation>
    <scope>NUCLEOTIDE SEQUENCE</scope>
    <source>
        <strain evidence="3">PFS-001/15</strain>
        <tissue evidence="3">Leaf</tissue>
    </source>
</reference>
<evidence type="ECO:0000256" key="1">
    <source>
        <dbReference type="PROSITE-ProRule" id="PRU01251"/>
    </source>
</evidence>
<dbReference type="Pfam" id="PF02861">
    <property type="entry name" value="Clp_N"/>
    <property type="match status" value="1"/>
</dbReference>
<dbReference type="PROSITE" id="PS51903">
    <property type="entry name" value="CLP_R"/>
    <property type="match status" value="1"/>
</dbReference>
<dbReference type="AlphaFoldDB" id="A0A8S9MKM9"/>
<accession>A0A8S9MKM9</accession>
<dbReference type="Gene3D" id="1.10.1780.10">
    <property type="entry name" value="Clp, N-terminal domain"/>
    <property type="match status" value="1"/>
</dbReference>
<dbReference type="EMBL" id="QGKW02000007">
    <property type="protein sequence ID" value="KAF2620465.1"/>
    <property type="molecule type" value="Genomic_DNA"/>
</dbReference>
<evidence type="ECO:0000259" key="2">
    <source>
        <dbReference type="PROSITE" id="PS51903"/>
    </source>
</evidence>
<dbReference type="Proteomes" id="UP000712281">
    <property type="component" value="Unassembled WGS sequence"/>
</dbReference>
<evidence type="ECO:0000313" key="4">
    <source>
        <dbReference type="Proteomes" id="UP000712281"/>
    </source>
</evidence>
<name>A0A8S9MKM9_BRACR</name>
<sequence length="98" mass="10518">MRAGGCTVEQALTPEAANMVKQAMVLARRRGHAQVTPLHVASTMLSAPTGLLRTACLQSHTHPLQCRALELCFNVALNRLPTSTGKRSEVDSGLDPKK</sequence>
<comment type="caution">
    <text evidence="3">The sequence shown here is derived from an EMBL/GenBank/DDBJ whole genome shotgun (WGS) entry which is preliminary data.</text>
</comment>
<dbReference type="InterPro" id="IPR036628">
    <property type="entry name" value="Clp_N_dom_sf"/>
</dbReference>
<protein>
    <recommendedName>
        <fullName evidence="2">Clp R domain-containing protein</fullName>
    </recommendedName>
</protein>
<keyword evidence="1" id="KW-0677">Repeat</keyword>
<dbReference type="SUPFAM" id="SSF81923">
    <property type="entry name" value="Double Clp-N motif"/>
    <property type="match status" value="1"/>
</dbReference>
<gene>
    <name evidence="3" type="ORF">F2Q68_00041425</name>
</gene>
<dbReference type="InterPro" id="IPR004176">
    <property type="entry name" value="Clp_R_N"/>
</dbReference>
<dbReference type="InterPro" id="IPR051650">
    <property type="entry name" value="SL_signaling_regulator"/>
</dbReference>
<organism evidence="3 4">
    <name type="scientific">Brassica cretica</name>
    <name type="common">Mustard</name>
    <dbReference type="NCBI Taxonomy" id="69181"/>
    <lineage>
        <taxon>Eukaryota</taxon>
        <taxon>Viridiplantae</taxon>
        <taxon>Streptophyta</taxon>
        <taxon>Embryophyta</taxon>
        <taxon>Tracheophyta</taxon>
        <taxon>Spermatophyta</taxon>
        <taxon>Magnoliopsida</taxon>
        <taxon>eudicotyledons</taxon>
        <taxon>Gunneridae</taxon>
        <taxon>Pentapetalae</taxon>
        <taxon>rosids</taxon>
        <taxon>malvids</taxon>
        <taxon>Brassicales</taxon>
        <taxon>Brassicaceae</taxon>
        <taxon>Brassiceae</taxon>
        <taxon>Brassica</taxon>
    </lineage>
</organism>
<proteinExistence type="predicted"/>
<feature type="domain" description="Clp R" evidence="2">
    <location>
        <begin position="8"/>
        <end position="98"/>
    </location>
</feature>
<dbReference type="PANTHER" id="PTHR43572">
    <property type="entry name" value="CHAPERONE PROTEIN CLPD, CHLOROPLASTIC"/>
    <property type="match status" value="1"/>
</dbReference>
<dbReference type="PANTHER" id="PTHR43572:SF31">
    <property type="entry name" value="PROTEIN SMAX1-LIKE 3"/>
    <property type="match status" value="1"/>
</dbReference>
<evidence type="ECO:0000313" key="3">
    <source>
        <dbReference type="EMBL" id="KAF2620465.1"/>
    </source>
</evidence>